<name>A0A4P7BXA8_9GAMM</name>
<keyword evidence="9 10" id="KW-0368">Histidine biosynthesis</keyword>
<dbReference type="EC" id="3.6.1.31" evidence="10"/>
<dbReference type="PANTHER" id="PTHR42945:SF9">
    <property type="entry name" value="HISTIDINE BIOSYNTHESIS BIFUNCTIONAL PROTEIN HISIE"/>
    <property type="match status" value="1"/>
</dbReference>
<dbReference type="KEGG" id="nwr:E3U44_03850"/>
<dbReference type="OrthoDB" id="9814738at2"/>
<keyword evidence="12" id="KW-1185">Reference proteome</keyword>
<reference evidence="11 12" key="1">
    <citation type="submission" date="2019-03" db="EMBL/GenBank/DDBJ databases">
        <title>The genome sequence of Nitrosococcus wardiae strain D1FHST reveals the archetypal metabolic capacity of ammonia-oxidizing Gammaproteobacteria.</title>
        <authorList>
            <person name="Wang L."/>
            <person name="Lim C.K."/>
            <person name="Hanson T.E."/>
            <person name="Dang H."/>
            <person name="Klotz M.G."/>
        </authorList>
    </citation>
    <scope>NUCLEOTIDE SEQUENCE [LARGE SCALE GENOMIC DNA]</scope>
    <source>
        <strain evidence="11 12">D1FHS</strain>
    </source>
</reference>
<keyword evidence="6 10" id="KW-0547">Nucleotide-binding</keyword>
<evidence type="ECO:0000313" key="11">
    <source>
        <dbReference type="EMBL" id="QBQ53740.1"/>
    </source>
</evidence>
<dbReference type="GO" id="GO:0005737">
    <property type="term" value="C:cytoplasm"/>
    <property type="evidence" value="ECO:0007669"/>
    <property type="project" value="UniProtKB-SubCell"/>
</dbReference>
<dbReference type="GO" id="GO:0005524">
    <property type="term" value="F:ATP binding"/>
    <property type="evidence" value="ECO:0007669"/>
    <property type="project" value="UniProtKB-KW"/>
</dbReference>
<dbReference type="EMBL" id="CP038033">
    <property type="protein sequence ID" value="QBQ53740.1"/>
    <property type="molecule type" value="Genomic_DNA"/>
</dbReference>
<dbReference type="Gene3D" id="1.10.287.1080">
    <property type="entry name" value="MazG-like"/>
    <property type="match status" value="1"/>
</dbReference>
<comment type="catalytic activity">
    <reaction evidence="1 10">
        <text>1-(5-phospho-beta-D-ribosyl)-ATP + H2O = 1-(5-phospho-beta-D-ribosyl)-5'-AMP + diphosphate + H(+)</text>
        <dbReference type="Rhea" id="RHEA:22828"/>
        <dbReference type="ChEBI" id="CHEBI:15377"/>
        <dbReference type="ChEBI" id="CHEBI:15378"/>
        <dbReference type="ChEBI" id="CHEBI:33019"/>
        <dbReference type="ChEBI" id="CHEBI:59457"/>
        <dbReference type="ChEBI" id="CHEBI:73183"/>
        <dbReference type="EC" id="3.6.1.31"/>
    </reaction>
</comment>
<dbReference type="InterPro" id="IPR021130">
    <property type="entry name" value="PRib-ATP_PPHydrolase-like"/>
</dbReference>
<dbReference type="Pfam" id="PF01503">
    <property type="entry name" value="PRA-PH"/>
    <property type="match status" value="1"/>
</dbReference>
<gene>
    <name evidence="10" type="primary">hisE</name>
    <name evidence="11" type="ORF">E3U44_03850</name>
</gene>
<dbReference type="AlphaFoldDB" id="A0A4P7BXA8"/>
<comment type="similarity">
    <text evidence="10">Belongs to the PRA-PH family.</text>
</comment>
<dbReference type="SUPFAM" id="SSF101386">
    <property type="entry name" value="all-alpha NTP pyrophosphatases"/>
    <property type="match status" value="1"/>
</dbReference>
<evidence type="ECO:0000256" key="6">
    <source>
        <dbReference type="ARBA" id="ARBA00022741"/>
    </source>
</evidence>
<sequence>MNDIFERLATVFEERKNADPEHSYVANLYQAGQDKILKKLGEEAIETILAAKSKQQDAIIHETADLWFHSLVMLADCGLRPEQVLKELDRRFGLSGLEEKANRSKDNDDG</sequence>
<dbReference type="PANTHER" id="PTHR42945">
    <property type="entry name" value="HISTIDINE BIOSYNTHESIS BIFUNCTIONAL PROTEIN"/>
    <property type="match status" value="1"/>
</dbReference>
<protein>
    <recommendedName>
        <fullName evidence="10">Phosphoribosyl-ATP pyrophosphatase</fullName>
        <shortName evidence="10">PRA-PH</shortName>
        <ecNumber evidence="10">3.6.1.31</ecNumber>
    </recommendedName>
</protein>
<keyword evidence="4 10" id="KW-0963">Cytoplasm</keyword>
<dbReference type="GO" id="GO:0000105">
    <property type="term" value="P:L-histidine biosynthetic process"/>
    <property type="evidence" value="ECO:0007669"/>
    <property type="project" value="UniProtKB-UniRule"/>
</dbReference>
<proteinExistence type="inferred from homology"/>
<evidence type="ECO:0000256" key="3">
    <source>
        <dbReference type="ARBA" id="ARBA00005204"/>
    </source>
</evidence>
<dbReference type="InterPro" id="IPR008179">
    <property type="entry name" value="HisE"/>
</dbReference>
<evidence type="ECO:0000256" key="5">
    <source>
        <dbReference type="ARBA" id="ARBA00022605"/>
    </source>
</evidence>
<evidence type="ECO:0000313" key="12">
    <source>
        <dbReference type="Proteomes" id="UP000294325"/>
    </source>
</evidence>
<dbReference type="NCBIfam" id="NF001613">
    <property type="entry name" value="PRK00400.1-5"/>
    <property type="match status" value="1"/>
</dbReference>
<dbReference type="UniPathway" id="UPA00031">
    <property type="reaction ID" value="UER00007"/>
</dbReference>
<keyword evidence="7 10" id="KW-0378">Hydrolase</keyword>
<keyword evidence="5 10" id="KW-0028">Amino-acid biosynthesis</keyword>
<dbReference type="CDD" id="cd11534">
    <property type="entry name" value="NTP-PPase_HisIE_like"/>
    <property type="match status" value="1"/>
</dbReference>
<comment type="subcellular location">
    <subcellularLocation>
        <location evidence="2 10">Cytoplasm</location>
    </subcellularLocation>
</comment>
<accession>A0A4P7BXA8</accession>
<dbReference type="RefSeq" id="WP_134356752.1">
    <property type="nucleotide sequence ID" value="NZ_CP038033.1"/>
</dbReference>
<evidence type="ECO:0000256" key="4">
    <source>
        <dbReference type="ARBA" id="ARBA00022490"/>
    </source>
</evidence>
<keyword evidence="8 10" id="KW-0067">ATP-binding</keyword>
<dbReference type="NCBIfam" id="NF001611">
    <property type="entry name" value="PRK00400.1-3"/>
    <property type="match status" value="1"/>
</dbReference>
<evidence type="ECO:0000256" key="1">
    <source>
        <dbReference type="ARBA" id="ARBA00001460"/>
    </source>
</evidence>
<dbReference type="HAMAP" id="MF_01020">
    <property type="entry name" value="HisE"/>
    <property type="match status" value="1"/>
</dbReference>
<evidence type="ECO:0000256" key="2">
    <source>
        <dbReference type="ARBA" id="ARBA00004496"/>
    </source>
</evidence>
<dbReference type="NCBIfam" id="TIGR03188">
    <property type="entry name" value="histidine_hisI"/>
    <property type="match status" value="1"/>
</dbReference>
<evidence type="ECO:0000256" key="7">
    <source>
        <dbReference type="ARBA" id="ARBA00022801"/>
    </source>
</evidence>
<organism evidence="11 12">
    <name type="scientific">Nitrosococcus wardiae</name>
    <dbReference type="NCBI Taxonomy" id="1814290"/>
    <lineage>
        <taxon>Bacteria</taxon>
        <taxon>Pseudomonadati</taxon>
        <taxon>Pseudomonadota</taxon>
        <taxon>Gammaproteobacteria</taxon>
        <taxon>Chromatiales</taxon>
        <taxon>Chromatiaceae</taxon>
        <taxon>Nitrosococcus</taxon>
    </lineage>
</organism>
<dbReference type="GO" id="GO:0004636">
    <property type="term" value="F:phosphoribosyl-ATP diphosphatase activity"/>
    <property type="evidence" value="ECO:0007669"/>
    <property type="project" value="UniProtKB-UniRule"/>
</dbReference>
<evidence type="ECO:0000256" key="10">
    <source>
        <dbReference type="HAMAP-Rule" id="MF_01020"/>
    </source>
</evidence>
<comment type="pathway">
    <text evidence="3 10">Amino-acid biosynthesis; L-histidine biosynthesis; L-histidine from 5-phospho-alpha-D-ribose 1-diphosphate: step 2/9.</text>
</comment>
<evidence type="ECO:0000256" key="8">
    <source>
        <dbReference type="ARBA" id="ARBA00022840"/>
    </source>
</evidence>
<evidence type="ECO:0000256" key="9">
    <source>
        <dbReference type="ARBA" id="ARBA00023102"/>
    </source>
</evidence>
<dbReference type="Proteomes" id="UP000294325">
    <property type="component" value="Chromosome"/>
</dbReference>